<accession>A0ABY8PY53</accession>
<evidence type="ECO:0000256" key="4">
    <source>
        <dbReference type="ARBA" id="ARBA00023136"/>
    </source>
</evidence>
<dbReference type="InterPro" id="IPR051679">
    <property type="entry name" value="DASS-Related_Transporters"/>
</dbReference>
<evidence type="ECO:0000313" key="6">
    <source>
        <dbReference type="Proteomes" id="UP001244136"/>
    </source>
</evidence>
<evidence type="ECO:0000313" key="5">
    <source>
        <dbReference type="EMBL" id="WGT47306.1"/>
    </source>
</evidence>
<gene>
    <name evidence="5" type="ORF">QH948_00530</name>
</gene>
<keyword evidence="3" id="KW-1133">Transmembrane helix</keyword>
<evidence type="ECO:0000256" key="3">
    <source>
        <dbReference type="ARBA" id="ARBA00022989"/>
    </source>
</evidence>
<keyword evidence="2" id="KW-0812">Transmembrane</keyword>
<keyword evidence="4" id="KW-0472">Membrane</keyword>
<dbReference type="Proteomes" id="UP001244136">
    <property type="component" value="Chromosome"/>
</dbReference>
<name>A0ABY8PY53_9ACTN</name>
<dbReference type="PANTHER" id="PTHR43652:SF2">
    <property type="entry name" value="BASIC AMINO ACID ANTIPORTER YFCC-RELATED"/>
    <property type="match status" value="1"/>
</dbReference>
<reference evidence="5 6" key="1">
    <citation type="journal article" date="2008" name="Int. J. Syst. Evol. Microbiol.">
        <title>Tessaracoccus flavescens sp. nov., isolated from marine sediment.</title>
        <authorList>
            <person name="Lee D.W."/>
            <person name="Lee S.D."/>
        </authorList>
    </citation>
    <scope>NUCLEOTIDE SEQUENCE [LARGE SCALE GENOMIC DNA]</scope>
    <source>
        <strain evidence="5 6">T21</strain>
    </source>
</reference>
<sequence>MAHPEPRLIGGLNVSVQPFMMALTVAGAASFPTPIATPANLMVLKLAGYHFGDYWKLGLPLTILFAVVAV</sequence>
<protein>
    <submittedName>
        <fullName evidence="5">Anion permease</fullName>
    </submittedName>
</protein>
<dbReference type="RefSeq" id="WP_281145039.1">
    <property type="nucleotide sequence ID" value="NZ_CP123967.1"/>
</dbReference>
<keyword evidence="6" id="KW-1185">Reference proteome</keyword>
<evidence type="ECO:0000256" key="1">
    <source>
        <dbReference type="ARBA" id="ARBA00004141"/>
    </source>
</evidence>
<organism evidence="5 6">
    <name type="scientific">Tessaracoccus lacteus</name>
    <dbReference type="NCBI Taxonomy" id="3041766"/>
    <lineage>
        <taxon>Bacteria</taxon>
        <taxon>Bacillati</taxon>
        <taxon>Actinomycetota</taxon>
        <taxon>Actinomycetes</taxon>
        <taxon>Propionibacteriales</taxon>
        <taxon>Propionibacteriaceae</taxon>
        <taxon>Tessaracoccus</taxon>
    </lineage>
</organism>
<dbReference type="EMBL" id="CP123967">
    <property type="protein sequence ID" value="WGT47306.1"/>
    <property type="molecule type" value="Genomic_DNA"/>
</dbReference>
<evidence type="ECO:0000256" key="2">
    <source>
        <dbReference type="ARBA" id="ARBA00022692"/>
    </source>
</evidence>
<comment type="subcellular location">
    <subcellularLocation>
        <location evidence="1">Membrane</location>
        <topology evidence="1">Multi-pass membrane protein</topology>
    </subcellularLocation>
</comment>
<proteinExistence type="predicted"/>
<dbReference type="PANTHER" id="PTHR43652">
    <property type="entry name" value="BASIC AMINO ACID ANTIPORTER YFCC-RELATED"/>
    <property type="match status" value="1"/>
</dbReference>